<evidence type="ECO:0000313" key="2">
    <source>
        <dbReference type="EMBL" id="CQD22303.1"/>
    </source>
</evidence>
<evidence type="ECO:0000313" key="3">
    <source>
        <dbReference type="Proteomes" id="UP000182227"/>
    </source>
</evidence>
<accession>A0A0U1DT02</accession>
<dbReference type="AlphaFoldDB" id="A0A0U1DT02"/>
<dbReference type="EMBL" id="CTEF01000005">
    <property type="protein sequence ID" value="CQD22303.1"/>
    <property type="molecule type" value="Genomic_DNA"/>
</dbReference>
<feature type="domain" description="3'-5' exonuclease C-terminal" evidence="1">
    <location>
        <begin position="1"/>
        <end position="42"/>
    </location>
</feature>
<dbReference type="Proteomes" id="UP000182227">
    <property type="component" value="Unassembled WGS sequence"/>
</dbReference>
<reference evidence="2 3" key="1">
    <citation type="submission" date="2015-03" db="EMBL/GenBank/DDBJ databases">
        <authorList>
            <person name="Murphy D."/>
        </authorList>
    </citation>
    <scope>NUCLEOTIDE SEQUENCE [LARGE SCALE GENOMIC DNA]</scope>
    <source>
        <strain evidence="2 3">D16</strain>
    </source>
</reference>
<evidence type="ECO:0000259" key="1">
    <source>
        <dbReference type="Pfam" id="PF18305"/>
    </source>
</evidence>
<name>A0A0U1DT02_9MYCO</name>
<proteinExistence type="predicted"/>
<gene>
    <name evidence="2" type="ORF">BN970_05253</name>
</gene>
<dbReference type="InterPro" id="IPR044876">
    <property type="entry name" value="HRDC_dom_sf"/>
</dbReference>
<dbReference type="InterPro" id="IPR041605">
    <property type="entry name" value="Exo_C"/>
</dbReference>
<dbReference type="Pfam" id="PF18305">
    <property type="entry name" value="DNA_pol_A_exoN"/>
    <property type="match status" value="1"/>
</dbReference>
<organism evidence="2 3">
    <name type="scientific">Mycolicibacterium conceptionense</name>
    <dbReference type="NCBI Taxonomy" id="451644"/>
    <lineage>
        <taxon>Bacteria</taxon>
        <taxon>Bacillati</taxon>
        <taxon>Actinomycetota</taxon>
        <taxon>Actinomycetes</taxon>
        <taxon>Mycobacteriales</taxon>
        <taxon>Mycobacteriaceae</taxon>
        <taxon>Mycolicibacterium</taxon>
    </lineage>
</organism>
<dbReference type="Gene3D" id="1.10.150.80">
    <property type="entry name" value="HRDC domain"/>
    <property type="match status" value="1"/>
</dbReference>
<protein>
    <submittedName>
        <fullName evidence="2">Ribonuclease D</fullName>
    </submittedName>
</protein>
<sequence length="61" mass="7197">MVRRLCWDWHPVADVATAVEEFLVEANVRPWQRELTVPVLTKRSARPSDAHPLTWSMWARK</sequence>